<evidence type="ECO:0008006" key="4">
    <source>
        <dbReference type="Google" id="ProtNLM"/>
    </source>
</evidence>
<accession>A0A0G0M306</accession>
<evidence type="ECO:0000313" key="2">
    <source>
        <dbReference type="EMBL" id="KKQ94710.1"/>
    </source>
</evidence>
<keyword evidence="1" id="KW-1133">Transmembrane helix</keyword>
<dbReference type="STRING" id="1618345.UT18_C0008G0015"/>
<evidence type="ECO:0000256" key="1">
    <source>
        <dbReference type="SAM" id="Phobius"/>
    </source>
</evidence>
<feature type="transmembrane region" description="Helical" evidence="1">
    <location>
        <begin position="34"/>
        <end position="50"/>
    </location>
</feature>
<feature type="transmembrane region" description="Helical" evidence="1">
    <location>
        <begin position="70"/>
        <end position="87"/>
    </location>
</feature>
<keyword evidence="1" id="KW-0812">Transmembrane</keyword>
<gene>
    <name evidence="2" type="ORF">UT18_C0008G0015</name>
</gene>
<protein>
    <recommendedName>
        <fullName evidence="4">DUF2304 domain-containing protein</fullName>
    </recommendedName>
</protein>
<dbReference type="InterPro" id="IPR019277">
    <property type="entry name" value="DUF2304"/>
</dbReference>
<feature type="transmembrane region" description="Helical" evidence="1">
    <location>
        <begin position="6"/>
        <end position="22"/>
    </location>
</feature>
<sequence length="112" mass="12811">MISGVKIITFLFIFFAWSRIALRVKKGEARIAELVSWSIIWLVIGVAAMYPGTTDKLAKLLGVGRGFDAAVFFAILIIFYSIYRIYFKLTQIEKDITKLTRELALKESEKEE</sequence>
<reference evidence="2 3" key="1">
    <citation type="journal article" date="2015" name="Nature">
        <title>rRNA introns, odd ribosomes, and small enigmatic genomes across a large radiation of phyla.</title>
        <authorList>
            <person name="Brown C.T."/>
            <person name="Hug L.A."/>
            <person name="Thomas B.C."/>
            <person name="Sharon I."/>
            <person name="Castelle C.J."/>
            <person name="Singh A."/>
            <person name="Wilkins M.J."/>
            <person name="Williams K.H."/>
            <person name="Banfield J.F."/>
        </authorList>
    </citation>
    <scope>NUCLEOTIDE SEQUENCE [LARGE SCALE GENOMIC DNA]</scope>
</reference>
<dbReference type="EMBL" id="LBVV01000008">
    <property type="protein sequence ID" value="KKQ94710.1"/>
    <property type="molecule type" value="Genomic_DNA"/>
</dbReference>
<proteinExistence type="predicted"/>
<name>A0A0G0M306_UNCC2</name>
<dbReference type="Proteomes" id="UP000034207">
    <property type="component" value="Unassembled WGS sequence"/>
</dbReference>
<evidence type="ECO:0000313" key="3">
    <source>
        <dbReference type="Proteomes" id="UP000034207"/>
    </source>
</evidence>
<comment type="caution">
    <text evidence="2">The sequence shown here is derived from an EMBL/GenBank/DDBJ whole genome shotgun (WGS) entry which is preliminary data.</text>
</comment>
<organism evidence="2 3">
    <name type="scientific">candidate division CPR2 bacterium GW2011_GWC2_39_10</name>
    <dbReference type="NCBI Taxonomy" id="1618345"/>
    <lineage>
        <taxon>Bacteria</taxon>
        <taxon>Bacteria division CPR2</taxon>
    </lineage>
</organism>
<dbReference type="AlphaFoldDB" id="A0A0G0M306"/>
<dbReference type="Pfam" id="PF10066">
    <property type="entry name" value="DUF2304"/>
    <property type="match status" value="1"/>
</dbReference>
<keyword evidence="1" id="KW-0472">Membrane</keyword>